<dbReference type="Pfam" id="PF13527">
    <property type="entry name" value="Acetyltransf_9"/>
    <property type="match status" value="1"/>
</dbReference>
<dbReference type="Gene3D" id="3.40.630.30">
    <property type="match status" value="2"/>
</dbReference>
<proteinExistence type="predicted"/>
<feature type="domain" description="N-acetyltransferase" evidence="1">
    <location>
        <begin position="305"/>
        <end position="448"/>
    </location>
</feature>
<dbReference type="PANTHER" id="PTHR41373:SF1">
    <property type="entry name" value="PHOSPHATIDYLGLYCEROL LYSYLTRANSFERASE C-TERMINAL DOMAIN-CONTAINING PROTEIN"/>
    <property type="match status" value="1"/>
</dbReference>
<dbReference type="SUPFAM" id="SSF55729">
    <property type="entry name" value="Acyl-CoA N-acyltransferases (Nat)"/>
    <property type="match status" value="3"/>
</dbReference>
<dbReference type="InterPro" id="IPR016181">
    <property type="entry name" value="Acyl_CoA_acyltransferase"/>
</dbReference>
<sequence>MIMEDYNFHEVGIEDKDWIKARLAEDDGNSCERSFSTIFLYRKLYHVQVAEIAGCLVFRCMYKTMKENVPYWTYYFPIGAGDKRAALEIMLELCRQEGIPLHLEPILAQERELLLEWFPGRFLIESNRDCYDYLYSREKLASLKGKKMQKKRNHIARFKDDENWSYEPITRENLAETRFMARNWICSRAEKWNEDMENEFSVLEDAFVNYEAIGLKGGILRRHEDIVAFTMGEPLNSNTFLVHFEKAFPEVQGAYPMINQQFVQHATEGFEYINREDDMGDLGLRKAKLSYYPEILLKKYVAETADVVMADPVRDREAIHAMWEQCFGDSPEFIDFYMSKRMSELNMLVIYRDGRAVSMASFLPADIQTAIGNIEGYYVYAVATLPEYQGQGLSSRILQFAQQHWQKPLILSPAESDLRIFYAKRGFQPVYDKKFYALQPCREQEAADVALKPATAKEYKAIRDAKWQGPGYVAWLEEDIAYAMEHAAFQQGETLLVKCCHEGEGETPQHILMYTLDGETMRIVESTLNLSQLPKLLPLLARRAAELHPESRKVRSFEYRLPDGMVWLPERLKTTRLKRRGYFNLVLD</sequence>
<dbReference type="PANTHER" id="PTHR41373">
    <property type="entry name" value="DUF2156 DOMAIN-CONTAINING PROTEIN"/>
    <property type="match status" value="1"/>
</dbReference>
<reference evidence="2 3" key="1">
    <citation type="submission" date="2019-08" db="EMBL/GenBank/DDBJ databases">
        <title>In-depth cultivation of the pig gut microbiome towards novel bacterial diversity and tailored functional studies.</title>
        <authorList>
            <person name="Wylensek D."/>
            <person name="Hitch T.C.A."/>
            <person name="Clavel T."/>
        </authorList>
    </citation>
    <scope>NUCLEOTIDE SEQUENCE [LARGE SCALE GENOMIC DNA]</scope>
    <source>
        <strain evidence="2 3">WCA-693-APC-5D-A</strain>
    </source>
</reference>
<dbReference type="CDD" id="cd04301">
    <property type="entry name" value="NAT_SF"/>
    <property type="match status" value="1"/>
</dbReference>
<dbReference type="Proteomes" id="UP000433181">
    <property type="component" value="Unassembled WGS sequence"/>
</dbReference>
<dbReference type="InterPro" id="IPR016732">
    <property type="entry name" value="UCP018688"/>
</dbReference>
<evidence type="ECO:0000313" key="2">
    <source>
        <dbReference type="EMBL" id="MSU09603.1"/>
    </source>
</evidence>
<dbReference type="InterPro" id="IPR000182">
    <property type="entry name" value="GNAT_dom"/>
</dbReference>
<organism evidence="2 3">
    <name type="scientific">Anaerovibrio slackiae</name>
    <dbReference type="NCBI Taxonomy" id="2652309"/>
    <lineage>
        <taxon>Bacteria</taxon>
        <taxon>Bacillati</taxon>
        <taxon>Bacillota</taxon>
        <taxon>Negativicutes</taxon>
        <taxon>Selenomonadales</taxon>
        <taxon>Selenomonadaceae</taxon>
        <taxon>Anaerovibrio</taxon>
    </lineage>
</organism>
<evidence type="ECO:0000259" key="1">
    <source>
        <dbReference type="PROSITE" id="PS51186"/>
    </source>
</evidence>
<evidence type="ECO:0000313" key="3">
    <source>
        <dbReference type="Proteomes" id="UP000433181"/>
    </source>
</evidence>
<keyword evidence="2" id="KW-0808">Transferase</keyword>
<gene>
    <name evidence="2" type="ORF">FYJ84_11495</name>
</gene>
<name>A0A6I2UDI6_9FIRM</name>
<dbReference type="GO" id="GO:0016747">
    <property type="term" value="F:acyltransferase activity, transferring groups other than amino-acyl groups"/>
    <property type="evidence" value="ECO:0007669"/>
    <property type="project" value="InterPro"/>
</dbReference>
<protein>
    <submittedName>
        <fullName evidence="2">GNAT family N-acetyltransferase</fullName>
    </submittedName>
</protein>
<dbReference type="Pfam" id="PF09924">
    <property type="entry name" value="LPG_synthase_C"/>
    <property type="match status" value="1"/>
</dbReference>
<dbReference type="PROSITE" id="PS51186">
    <property type="entry name" value="GNAT"/>
    <property type="match status" value="1"/>
</dbReference>
<accession>A0A6I2UDI6</accession>
<keyword evidence="3" id="KW-1185">Reference proteome</keyword>
<dbReference type="AlphaFoldDB" id="A0A6I2UDI6"/>
<dbReference type="EMBL" id="VUNR01000027">
    <property type="protein sequence ID" value="MSU09603.1"/>
    <property type="molecule type" value="Genomic_DNA"/>
</dbReference>
<comment type="caution">
    <text evidence="2">The sequence shown here is derived from an EMBL/GenBank/DDBJ whole genome shotgun (WGS) entry which is preliminary data.</text>
</comment>
<dbReference type="InterPro" id="IPR024320">
    <property type="entry name" value="LPG_synthase_C"/>
</dbReference>